<sequence>MTDEWIEYPESADDLVQYLGKHIVAYPFAQETDKYGGQLVALDPQNHTASLRRYDTGEIMEFPWPTTKFRHRPIAESPYAELKVGDLRLFAWFHDADGHSLTEPITLVGTVDRITQDAVSLWVEDNRYEPSRGWWARLRAEDADKHALRPVDLKGPTKK</sequence>
<evidence type="ECO:0000313" key="2">
    <source>
        <dbReference type="Proteomes" id="UP000536624"/>
    </source>
</evidence>
<accession>A0A7X6AZ64</accession>
<dbReference type="EMBL" id="JAALLH010000001">
    <property type="protein sequence ID" value="NIY68109.1"/>
    <property type="molecule type" value="Genomic_DNA"/>
</dbReference>
<name>A0A7X6AZ64_STRMQ</name>
<proteinExistence type="predicted"/>
<comment type="caution">
    <text evidence="1">The sequence shown here is derived from an EMBL/GenBank/DDBJ whole genome shotgun (WGS) entry which is preliminary data.</text>
</comment>
<protein>
    <submittedName>
        <fullName evidence="1">Uncharacterized protein</fullName>
    </submittedName>
</protein>
<dbReference type="RefSeq" id="WP_167503229.1">
    <property type="nucleotide sequence ID" value="NZ_JAALLH010000001.1"/>
</dbReference>
<dbReference type="AlphaFoldDB" id="A0A7X6AZ64"/>
<evidence type="ECO:0000313" key="1">
    <source>
        <dbReference type="EMBL" id="NIY68109.1"/>
    </source>
</evidence>
<gene>
    <name evidence="1" type="ORF">SMALB_6191</name>
</gene>
<reference evidence="1 2" key="1">
    <citation type="submission" date="2020-02" db="EMBL/GenBank/DDBJ databases">
        <title>Streptomyces malaysiensis DSM14702 (JHCC583434, PFL_A843) Genome sequencing and assembly.</title>
        <authorList>
            <person name="Samborskyy M."/>
        </authorList>
    </citation>
    <scope>NUCLEOTIDE SEQUENCE [LARGE SCALE GENOMIC DNA]</scope>
    <source>
        <strain evidence="1 2">DSM 14702</strain>
    </source>
</reference>
<dbReference type="Proteomes" id="UP000536624">
    <property type="component" value="Unassembled WGS sequence"/>
</dbReference>
<organism evidence="1 2">
    <name type="scientific">Streptomyces malaysiensis</name>
    <dbReference type="NCBI Taxonomy" id="92644"/>
    <lineage>
        <taxon>Bacteria</taxon>
        <taxon>Bacillati</taxon>
        <taxon>Actinomycetota</taxon>
        <taxon>Actinomycetes</taxon>
        <taxon>Kitasatosporales</taxon>
        <taxon>Streptomycetaceae</taxon>
        <taxon>Streptomyces</taxon>
        <taxon>Streptomyces violaceusniger group</taxon>
    </lineage>
</organism>